<evidence type="ECO:0000313" key="2">
    <source>
        <dbReference type="Proteomes" id="UP000501868"/>
    </source>
</evidence>
<dbReference type="EMBL" id="CP051128">
    <property type="protein sequence ID" value="QIZ09263.1"/>
    <property type="molecule type" value="Genomic_DNA"/>
</dbReference>
<organism evidence="1 2">
    <name type="scientific">Priestia megaterium</name>
    <name type="common">Bacillus megaterium</name>
    <dbReference type="NCBI Taxonomy" id="1404"/>
    <lineage>
        <taxon>Bacteria</taxon>
        <taxon>Bacillati</taxon>
        <taxon>Bacillota</taxon>
        <taxon>Bacilli</taxon>
        <taxon>Bacillales</taxon>
        <taxon>Bacillaceae</taxon>
        <taxon>Priestia</taxon>
    </lineage>
</organism>
<gene>
    <name evidence="1" type="primary">fbpA</name>
    <name evidence="1" type="ORF">HFZ78_23280</name>
</gene>
<dbReference type="AlphaFoldDB" id="A0A6H1P6U5"/>
<dbReference type="Pfam" id="PF13076">
    <property type="entry name" value="Fur_reg_FbpA"/>
    <property type="match status" value="1"/>
</dbReference>
<reference evidence="1 2" key="2">
    <citation type="submission" date="2020-04" db="EMBL/GenBank/DDBJ databases">
        <authorList>
            <person name="Fomenkov A."/>
            <person name="Anton B.P."/>
            <person name="Roberts R.J."/>
        </authorList>
    </citation>
    <scope>NUCLEOTIDE SEQUENCE [LARGE SCALE GENOMIC DNA]</scope>
    <source>
        <strain evidence="1 2">S2</strain>
    </source>
</reference>
<accession>A0A6H1P6U5</accession>
<dbReference type="InterPro" id="IPR025072">
    <property type="entry name" value="Fur_reg_FbpA"/>
</dbReference>
<dbReference type="Proteomes" id="UP000501868">
    <property type="component" value="Chromosome"/>
</dbReference>
<sequence>MKNNQRKAVHLKRQFLINELIRSGIFKKNNKHLYEWTLGELETEYQYIETNGLDSNTKTIR</sequence>
<protein>
    <submittedName>
        <fullName evidence="1">Fur-regulated basic protein FbpA</fullName>
    </submittedName>
</protein>
<name>A0A6H1P6U5_PRIMG</name>
<evidence type="ECO:0000313" key="1">
    <source>
        <dbReference type="EMBL" id="QIZ09263.1"/>
    </source>
</evidence>
<reference evidence="1 2" key="1">
    <citation type="submission" date="2020-04" db="EMBL/GenBank/DDBJ databases">
        <title>Genome-Wide Identification of 5-Methylcytosine Sites in Bacterial Genomes By High-Throughput Sequencing of MspJI Restriction Fragments.</title>
        <authorList>
            <person name="Wu V."/>
        </authorList>
    </citation>
    <scope>NUCLEOTIDE SEQUENCE [LARGE SCALE GENOMIC DNA]</scope>
    <source>
        <strain evidence="1 2">S2</strain>
    </source>
</reference>
<proteinExistence type="predicted"/>